<feature type="domain" description="Integrator complex subunit 7 N-terminal" evidence="2">
    <location>
        <begin position="60"/>
        <end position="343"/>
    </location>
</feature>
<dbReference type="GO" id="GO:0034472">
    <property type="term" value="P:snRNA 3'-end processing"/>
    <property type="evidence" value="ECO:0007669"/>
    <property type="project" value="TreeGrafter"/>
</dbReference>
<dbReference type="PANTHER" id="PTHR13322">
    <property type="entry name" value="C1ORF73 PROTEIN"/>
    <property type="match status" value="1"/>
</dbReference>
<keyword evidence="1" id="KW-1133">Transmembrane helix</keyword>
<protein>
    <recommendedName>
        <fullName evidence="2">Integrator complex subunit 7 N-terminal domain-containing protein</fullName>
    </recommendedName>
</protein>
<comment type="caution">
    <text evidence="3">The sequence shown here is derived from an EMBL/GenBank/DDBJ whole genome shotgun (WGS) entry which is preliminary data.</text>
</comment>
<name>A0A1J6JVT9_NICAT</name>
<dbReference type="STRING" id="49451.A0A1J6JVT9"/>
<dbReference type="EMBL" id="MJEQ01004052">
    <property type="protein sequence ID" value="OIT21866.1"/>
    <property type="molecule type" value="Genomic_DNA"/>
</dbReference>
<dbReference type="InterPro" id="IPR056516">
    <property type="entry name" value="INTS7_N"/>
</dbReference>
<dbReference type="InterPro" id="IPR033060">
    <property type="entry name" value="INTS7"/>
</dbReference>
<evidence type="ECO:0000313" key="4">
    <source>
        <dbReference type="Proteomes" id="UP000187609"/>
    </source>
</evidence>
<keyword evidence="1" id="KW-0472">Membrane</keyword>
<dbReference type="Pfam" id="PF24436">
    <property type="entry name" value="INTS7_N"/>
    <property type="match status" value="1"/>
</dbReference>
<keyword evidence="1" id="KW-0812">Transmembrane</keyword>
<dbReference type="AlphaFoldDB" id="A0A1J6JVT9"/>
<dbReference type="Gramene" id="OIT21866">
    <property type="protein sequence ID" value="OIT21866"/>
    <property type="gene ID" value="A4A49_38727"/>
</dbReference>
<sequence length="567" mass="63492">MIKILRGRRSLIKRSTISSSVDPVPPVVPFFAIVPTALLICLIFLINVIGVSLIIVSFAKASLFAAGCFSELANDFAYVFLEMLGGLLMSSETSRVIRLAGGRAFAKMWCSLLLVDRAHKTGMKLILESSEEDFSLVMLVSLSKIASKWTSLIPIQMELLFSFMAKDRGLSLQALALKCLHFILAKGIYHFHASSNFEALRALYKMLLLNLETIPCTEILTSFSKFLQIVEFKLHSSIISERLFSVHVLASIFDKFLGIPKDAAGGIGSIVTSRMITFTIDRISQLIKLVVDNPHPNKEAEQEVTSLLFILVNLVERHRDLSGIVLDKICVVIEHLVRMLKEVTSMENSGSEDHHMIELDKENHTSTASRVLICLSQILITCFEMLEVSTAGATQVFNRMEHLVEHVHRCSLLPVYIRLIYHLLLHFHAGYHCMWLKIGEDTVSNRNFRLSRCSSLSADGSLSQNESLIVDCVKEILDKKDYWLSYKLGKYAACHGAWLVAAYIFGDLIPMVRSDICCLWLKSLSRLSELERQVQLFRLTLSGNTAGETTSVNQIENVVGASNNFVL</sequence>
<reference evidence="3" key="1">
    <citation type="submission" date="2016-11" db="EMBL/GenBank/DDBJ databases">
        <title>The genome of Nicotiana attenuata.</title>
        <authorList>
            <person name="Xu S."/>
            <person name="Brockmoeller T."/>
            <person name="Gaquerel E."/>
            <person name="Navarro A."/>
            <person name="Kuhl H."/>
            <person name="Gase K."/>
            <person name="Ling Z."/>
            <person name="Zhou W."/>
            <person name="Kreitzer C."/>
            <person name="Stanke M."/>
            <person name="Tang H."/>
            <person name="Lyons E."/>
            <person name="Pandey P."/>
            <person name="Pandey S.P."/>
            <person name="Timmermann B."/>
            <person name="Baldwin I.T."/>
        </authorList>
    </citation>
    <scope>NUCLEOTIDE SEQUENCE [LARGE SCALE GENOMIC DNA]</scope>
    <source>
        <strain evidence="3">UT</strain>
    </source>
</reference>
<evidence type="ECO:0000313" key="3">
    <source>
        <dbReference type="EMBL" id="OIT21866.1"/>
    </source>
</evidence>
<organism evidence="3 4">
    <name type="scientific">Nicotiana attenuata</name>
    <name type="common">Coyote tobacco</name>
    <dbReference type="NCBI Taxonomy" id="49451"/>
    <lineage>
        <taxon>Eukaryota</taxon>
        <taxon>Viridiplantae</taxon>
        <taxon>Streptophyta</taxon>
        <taxon>Embryophyta</taxon>
        <taxon>Tracheophyta</taxon>
        <taxon>Spermatophyta</taxon>
        <taxon>Magnoliopsida</taxon>
        <taxon>eudicotyledons</taxon>
        <taxon>Gunneridae</taxon>
        <taxon>Pentapetalae</taxon>
        <taxon>asterids</taxon>
        <taxon>lamiids</taxon>
        <taxon>Solanales</taxon>
        <taxon>Solanaceae</taxon>
        <taxon>Nicotianoideae</taxon>
        <taxon>Nicotianeae</taxon>
        <taxon>Nicotiana</taxon>
    </lineage>
</organism>
<dbReference type="PANTHER" id="PTHR13322:SF2">
    <property type="entry name" value="INTEGRATOR COMPLEX SUBUNIT 7"/>
    <property type="match status" value="1"/>
</dbReference>
<gene>
    <name evidence="3" type="ORF">A4A49_38727</name>
</gene>
<proteinExistence type="predicted"/>
<evidence type="ECO:0000256" key="1">
    <source>
        <dbReference type="SAM" id="Phobius"/>
    </source>
</evidence>
<feature type="transmembrane region" description="Helical" evidence="1">
    <location>
        <begin position="30"/>
        <end position="56"/>
    </location>
</feature>
<dbReference type="Proteomes" id="UP000187609">
    <property type="component" value="Unassembled WGS sequence"/>
</dbReference>
<keyword evidence="4" id="KW-1185">Reference proteome</keyword>
<evidence type="ECO:0000259" key="2">
    <source>
        <dbReference type="Pfam" id="PF24436"/>
    </source>
</evidence>
<dbReference type="GO" id="GO:0032039">
    <property type="term" value="C:integrator complex"/>
    <property type="evidence" value="ECO:0007669"/>
    <property type="project" value="InterPro"/>
</dbReference>
<accession>A0A1J6JVT9</accession>